<dbReference type="AlphaFoldDB" id="A0A8T0RTC3"/>
<comment type="caution">
    <text evidence="2">The sequence shown here is derived from an EMBL/GenBank/DDBJ whole genome shotgun (WGS) entry which is preliminary data.</text>
</comment>
<protein>
    <submittedName>
        <fullName evidence="2">Uncharacterized protein</fullName>
    </submittedName>
</protein>
<evidence type="ECO:0000313" key="2">
    <source>
        <dbReference type="EMBL" id="KAG2588620.1"/>
    </source>
</evidence>
<reference evidence="2" key="1">
    <citation type="submission" date="2020-05" db="EMBL/GenBank/DDBJ databases">
        <title>WGS assembly of Panicum virgatum.</title>
        <authorList>
            <person name="Lovell J.T."/>
            <person name="Jenkins J."/>
            <person name="Shu S."/>
            <person name="Juenger T.E."/>
            <person name="Schmutz J."/>
        </authorList>
    </citation>
    <scope>NUCLEOTIDE SEQUENCE</scope>
    <source>
        <strain evidence="2">AP13</strain>
    </source>
</reference>
<gene>
    <name evidence="2" type="ORF">PVAP13_5NG348881</name>
</gene>
<accession>A0A8T0RTC3</accession>
<evidence type="ECO:0000256" key="1">
    <source>
        <dbReference type="SAM" id="MobiDB-lite"/>
    </source>
</evidence>
<feature type="compositionally biased region" description="Basic and acidic residues" evidence="1">
    <location>
        <begin position="90"/>
        <end position="112"/>
    </location>
</feature>
<dbReference type="Proteomes" id="UP000823388">
    <property type="component" value="Chromosome 5N"/>
</dbReference>
<feature type="compositionally biased region" description="Polar residues" evidence="1">
    <location>
        <begin position="17"/>
        <end position="31"/>
    </location>
</feature>
<proteinExistence type="predicted"/>
<organism evidence="2 3">
    <name type="scientific">Panicum virgatum</name>
    <name type="common">Blackwell switchgrass</name>
    <dbReference type="NCBI Taxonomy" id="38727"/>
    <lineage>
        <taxon>Eukaryota</taxon>
        <taxon>Viridiplantae</taxon>
        <taxon>Streptophyta</taxon>
        <taxon>Embryophyta</taxon>
        <taxon>Tracheophyta</taxon>
        <taxon>Spermatophyta</taxon>
        <taxon>Magnoliopsida</taxon>
        <taxon>Liliopsida</taxon>
        <taxon>Poales</taxon>
        <taxon>Poaceae</taxon>
        <taxon>PACMAD clade</taxon>
        <taxon>Panicoideae</taxon>
        <taxon>Panicodae</taxon>
        <taxon>Paniceae</taxon>
        <taxon>Panicinae</taxon>
        <taxon>Panicum</taxon>
        <taxon>Panicum sect. Hiantes</taxon>
    </lineage>
</organism>
<dbReference type="EMBL" id="CM029046">
    <property type="protein sequence ID" value="KAG2588620.1"/>
    <property type="molecule type" value="Genomic_DNA"/>
</dbReference>
<name>A0A8T0RTC3_PANVG</name>
<keyword evidence="3" id="KW-1185">Reference proteome</keyword>
<feature type="region of interest" description="Disordered" evidence="1">
    <location>
        <begin position="17"/>
        <end position="122"/>
    </location>
</feature>
<evidence type="ECO:0000313" key="3">
    <source>
        <dbReference type="Proteomes" id="UP000823388"/>
    </source>
</evidence>
<sequence length="122" mass="13077">MPKKIKDNFNRNLVQWYLQPSSRLTPSSRTMTEGGKMQRKEPRPRGASCSGRSTGPRRAVASPLVDEHVHEGDLQPASARGPSFCHGLGRRADDGGGGKHEMGGAQGEDKAGEWIGLLGGRG</sequence>